<dbReference type="PANTHER" id="PTHR31361">
    <property type="entry name" value="BETA-GLUCAN SYNTHESIS-ASSOCIATED PROTEIN KRE6-RELATED"/>
    <property type="match status" value="1"/>
</dbReference>
<dbReference type="GO" id="GO:0015926">
    <property type="term" value="F:glucosidase activity"/>
    <property type="evidence" value="ECO:0007669"/>
    <property type="project" value="TreeGrafter"/>
</dbReference>
<evidence type="ECO:0000256" key="4">
    <source>
        <dbReference type="ARBA" id="ARBA00022968"/>
    </source>
</evidence>
<name>A0AB34J3I7_PRYPA</name>
<dbReference type="EMBL" id="JBGBPQ010000013">
    <property type="protein sequence ID" value="KAL1512233.1"/>
    <property type="molecule type" value="Genomic_DNA"/>
</dbReference>
<comment type="subcellular location">
    <subcellularLocation>
        <location evidence="1">Membrane</location>
        <topology evidence="1">Single-pass type II membrane protein</topology>
    </subcellularLocation>
</comment>
<dbReference type="PANTHER" id="PTHR31361:SF1">
    <property type="entry name" value="BETA-GLUCAN SYNTHESIS-ASSOCIATED PROTEIN KRE6-RELATED"/>
    <property type="match status" value="1"/>
</dbReference>
<proteinExistence type="inferred from homology"/>
<dbReference type="GO" id="GO:0005789">
    <property type="term" value="C:endoplasmic reticulum membrane"/>
    <property type="evidence" value="ECO:0007669"/>
    <property type="project" value="TreeGrafter"/>
</dbReference>
<dbReference type="GO" id="GO:0006078">
    <property type="term" value="P:(1-&gt;6)-beta-D-glucan biosynthetic process"/>
    <property type="evidence" value="ECO:0007669"/>
    <property type="project" value="TreeGrafter"/>
</dbReference>
<gene>
    <name evidence="11" type="ORF">AB1Y20_005495</name>
</gene>
<keyword evidence="5 9" id="KW-1133">Transmembrane helix</keyword>
<organism evidence="11 12">
    <name type="scientific">Prymnesium parvum</name>
    <name type="common">Toxic golden alga</name>
    <dbReference type="NCBI Taxonomy" id="97485"/>
    <lineage>
        <taxon>Eukaryota</taxon>
        <taxon>Haptista</taxon>
        <taxon>Haptophyta</taxon>
        <taxon>Prymnesiophyceae</taxon>
        <taxon>Prymnesiales</taxon>
        <taxon>Prymnesiaceae</taxon>
        <taxon>Prymnesium</taxon>
    </lineage>
</organism>
<feature type="domain" description="GH16" evidence="10">
    <location>
        <begin position="15"/>
        <end position="486"/>
    </location>
</feature>
<dbReference type="InterPro" id="IPR005629">
    <property type="entry name" value="Skn1/Kre6/Sbg1"/>
</dbReference>
<comment type="caution">
    <text evidence="11">The sequence shown here is derived from an EMBL/GenBank/DDBJ whole genome shotgun (WGS) entry which is preliminary data.</text>
</comment>
<evidence type="ECO:0000313" key="11">
    <source>
        <dbReference type="EMBL" id="KAL1512233.1"/>
    </source>
</evidence>
<dbReference type="InterPro" id="IPR013320">
    <property type="entry name" value="ConA-like_dom_sf"/>
</dbReference>
<dbReference type="Pfam" id="PF14288">
    <property type="entry name" value="FKS1_dom1"/>
    <property type="match status" value="1"/>
</dbReference>
<comment type="similarity">
    <text evidence="2">Belongs to the SKN1/KRE6 family.</text>
</comment>
<keyword evidence="4" id="KW-0735">Signal-anchor</keyword>
<protein>
    <recommendedName>
        <fullName evidence="10">GH16 domain-containing protein</fullName>
    </recommendedName>
</protein>
<feature type="transmembrane region" description="Helical" evidence="9">
    <location>
        <begin position="685"/>
        <end position="705"/>
    </location>
</feature>
<keyword evidence="8" id="KW-0961">Cell wall biogenesis/degradation</keyword>
<dbReference type="GO" id="GO:0071555">
    <property type="term" value="P:cell wall organization"/>
    <property type="evidence" value="ECO:0007669"/>
    <property type="project" value="UniProtKB-KW"/>
</dbReference>
<dbReference type="InterPro" id="IPR026899">
    <property type="entry name" value="FKS1-like_dom1"/>
</dbReference>
<sequence length="954" mass="105916">MLLLLLLLPPPVACSDWVDIDTPASAHLHPSYFDGAPLLLTFSDEFAREGRSFVDGNDARWTSLQLPPSTNFQVNWYNESLAFTRDGKLELSTIHKEVTFPAGNGSFETRYMQSAMLQTWNKFCFSEGLIELRAKLPGKPEQAGLWPAFWLMGNLGRATYTSSTDGLWPWIFDECVPLDSPDCEANQCYSQRISACDPDPGFGMNPYQGRGSPEIDIIEVVPGSGDVVYPPKPECKNSPYRDEATANALALKKPFVSTTLQAAPGFPTGSDQRPPDACVPERGNTSAELQWYYGLDIFSVHNASTHDVVFNIEFFGGSFPDYMGGDGLQIDVVSANTALGSTYWDDYHVYSCEWRPGKQGYIVWLLDGIVQYTLEASVLGTPRPITKDGIGIGTRRGLSVPSEPMYVILNVDISPVWGWKSHSPTTNCDAPCECCYDCKRLECTRCMKTDASGKPYNVRAWFADFCDTLPASFLIDWVRVHQPPTSTSVGCSTPSHPTKLWIAAHEESYRNPDQEVPMLAVVPGGGGCDDDARCNSPHGSCVNGACVCSSRQWTGPFCLSQAAGDALACHDFETQARYAYPVVNKSRSQQCAVSPKYNITWLQHLRAAACERAEAEGWSLALQACTDSNATSPDAAYAACSEFARTSHVVRALYSDSEGTECCNTFIIDLQGDLRLQCLRGTTPGWLLLGVPVVFLLAIVVTMTFKKARQQAADVQQHEDPLDLDANGPTIEIADDSPVSQRKLADRCLLWCSEDARNVRRQLADRLRERFGFQASSCAVQLEHLEALVVSHLGTSDGNFGEAVKNLHESILEHFEHWHLHVSERPVALKSSSAAYAKAKMNRSQKQHVSWFLADRNMAHKVWQRQTEDDQLEEILLYLLIWGEAGNLRFMPELLCFLFEIARGHLSAPTTCAVHEGWYLEKIVKPLYSCIFKETYQGMKNGKPQLLGPERMPK</sequence>
<dbReference type="Pfam" id="PF03935">
    <property type="entry name" value="SKN1_KRE6_Sbg1"/>
    <property type="match status" value="1"/>
</dbReference>
<evidence type="ECO:0000256" key="6">
    <source>
        <dbReference type="ARBA" id="ARBA00023136"/>
    </source>
</evidence>
<accession>A0AB34J3I7</accession>
<dbReference type="InterPro" id="IPR000757">
    <property type="entry name" value="Beta-glucanase-like"/>
</dbReference>
<evidence type="ECO:0000256" key="2">
    <source>
        <dbReference type="ARBA" id="ARBA00010962"/>
    </source>
</evidence>
<evidence type="ECO:0000259" key="10">
    <source>
        <dbReference type="PROSITE" id="PS51762"/>
    </source>
</evidence>
<evidence type="ECO:0000256" key="1">
    <source>
        <dbReference type="ARBA" id="ARBA00004606"/>
    </source>
</evidence>
<dbReference type="AlphaFoldDB" id="A0AB34J3I7"/>
<keyword evidence="12" id="KW-1185">Reference proteome</keyword>
<evidence type="ECO:0000313" key="12">
    <source>
        <dbReference type="Proteomes" id="UP001515480"/>
    </source>
</evidence>
<evidence type="ECO:0000256" key="7">
    <source>
        <dbReference type="ARBA" id="ARBA00023180"/>
    </source>
</evidence>
<evidence type="ECO:0000256" key="5">
    <source>
        <dbReference type="ARBA" id="ARBA00022989"/>
    </source>
</evidence>
<dbReference type="Proteomes" id="UP001515480">
    <property type="component" value="Unassembled WGS sequence"/>
</dbReference>
<keyword evidence="3 9" id="KW-0812">Transmembrane</keyword>
<evidence type="ECO:0000256" key="8">
    <source>
        <dbReference type="ARBA" id="ARBA00023316"/>
    </source>
</evidence>
<dbReference type="SUPFAM" id="SSF49899">
    <property type="entry name" value="Concanavalin A-like lectins/glucanases"/>
    <property type="match status" value="1"/>
</dbReference>
<dbReference type="SMART" id="SM01205">
    <property type="entry name" value="FKS1_dom1"/>
    <property type="match status" value="1"/>
</dbReference>
<dbReference type="Gene3D" id="2.60.120.200">
    <property type="match status" value="2"/>
</dbReference>
<keyword evidence="7" id="KW-0325">Glycoprotein</keyword>
<dbReference type="PROSITE" id="PS51762">
    <property type="entry name" value="GH16_2"/>
    <property type="match status" value="1"/>
</dbReference>
<keyword evidence="6 9" id="KW-0472">Membrane</keyword>
<evidence type="ECO:0000256" key="9">
    <source>
        <dbReference type="SAM" id="Phobius"/>
    </source>
</evidence>
<evidence type="ECO:0000256" key="3">
    <source>
        <dbReference type="ARBA" id="ARBA00022692"/>
    </source>
</evidence>
<dbReference type="GO" id="GO:0005886">
    <property type="term" value="C:plasma membrane"/>
    <property type="evidence" value="ECO:0007669"/>
    <property type="project" value="TreeGrafter"/>
</dbReference>
<reference evidence="11 12" key="1">
    <citation type="journal article" date="2024" name="Science">
        <title>Giant polyketide synthase enzymes in the biosynthesis of giant marine polyether toxins.</title>
        <authorList>
            <person name="Fallon T.R."/>
            <person name="Shende V.V."/>
            <person name="Wierzbicki I.H."/>
            <person name="Pendleton A.L."/>
            <person name="Watervoot N.F."/>
            <person name="Auber R.P."/>
            <person name="Gonzalez D.J."/>
            <person name="Wisecaver J.H."/>
            <person name="Moore B.S."/>
        </authorList>
    </citation>
    <scope>NUCLEOTIDE SEQUENCE [LARGE SCALE GENOMIC DNA]</scope>
    <source>
        <strain evidence="11 12">12B1</strain>
    </source>
</reference>